<accession>A0AAD7BPC8</accession>
<evidence type="ECO:0000313" key="1">
    <source>
        <dbReference type="EMBL" id="KAJ7626913.1"/>
    </source>
</evidence>
<name>A0AAD7BPC8_9AGAR</name>
<protein>
    <submittedName>
        <fullName evidence="1">Uncharacterized protein</fullName>
    </submittedName>
</protein>
<sequence>MDCRLTRQVLFLSSIYTAASTAPGQQRSSESFRVQFCPRASIPSLLADHWDAKHWMHLSRCVSAPVKAFRILGYADLYLTSD</sequence>
<gene>
    <name evidence="1" type="ORF">FB45DRAFT_920292</name>
</gene>
<dbReference type="Proteomes" id="UP001221142">
    <property type="component" value="Unassembled WGS sequence"/>
</dbReference>
<dbReference type="EMBL" id="JARKIF010000011">
    <property type="protein sequence ID" value="KAJ7626913.1"/>
    <property type="molecule type" value="Genomic_DNA"/>
</dbReference>
<proteinExistence type="predicted"/>
<reference evidence="1" key="1">
    <citation type="submission" date="2023-03" db="EMBL/GenBank/DDBJ databases">
        <title>Massive genome expansion in bonnet fungi (Mycena s.s.) driven by repeated elements and novel gene families across ecological guilds.</title>
        <authorList>
            <consortium name="Lawrence Berkeley National Laboratory"/>
            <person name="Harder C.B."/>
            <person name="Miyauchi S."/>
            <person name="Viragh M."/>
            <person name="Kuo A."/>
            <person name="Thoen E."/>
            <person name="Andreopoulos B."/>
            <person name="Lu D."/>
            <person name="Skrede I."/>
            <person name="Drula E."/>
            <person name="Henrissat B."/>
            <person name="Morin E."/>
            <person name="Kohler A."/>
            <person name="Barry K."/>
            <person name="LaButti K."/>
            <person name="Morin E."/>
            <person name="Salamov A."/>
            <person name="Lipzen A."/>
            <person name="Mereny Z."/>
            <person name="Hegedus B."/>
            <person name="Baldrian P."/>
            <person name="Stursova M."/>
            <person name="Weitz H."/>
            <person name="Taylor A."/>
            <person name="Grigoriev I.V."/>
            <person name="Nagy L.G."/>
            <person name="Martin F."/>
            <person name="Kauserud H."/>
        </authorList>
    </citation>
    <scope>NUCLEOTIDE SEQUENCE</scope>
    <source>
        <strain evidence="1">9284</strain>
    </source>
</reference>
<keyword evidence="2" id="KW-1185">Reference proteome</keyword>
<comment type="caution">
    <text evidence="1">The sequence shown here is derived from an EMBL/GenBank/DDBJ whole genome shotgun (WGS) entry which is preliminary data.</text>
</comment>
<organism evidence="1 2">
    <name type="scientific">Roridomyces roridus</name>
    <dbReference type="NCBI Taxonomy" id="1738132"/>
    <lineage>
        <taxon>Eukaryota</taxon>
        <taxon>Fungi</taxon>
        <taxon>Dikarya</taxon>
        <taxon>Basidiomycota</taxon>
        <taxon>Agaricomycotina</taxon>
        <taxon>Agaricomycetes</taxon>
        <taxon>Agaricomycetidae</taxon>
        <taxon>Agaricales</taxon>
        <taxon>Marasmiineae</taxon>
        <taxon>Mycenaceae</taxon>
        <taxon>Roridomyces</taxon>
    </lineage>
</organism>
<evidence type="ECO:0000313" key="2">
    <source>
        <dbReference type="Proteomes" id="UP001221142"/>
    </source>
</evidence>
<dbReference type="AlphaFoldDB" id="A0AAD7BPC8"/>